<dbReference type="InterPro" id="IPR036388">
    <property type="entry name" value="WH-like_DNA-bd_sf"/>
</dbReference>
<dbReference type="Proteomes" id="UP001500782">
    <property type="component" value="Unassembled WGS sequence"/>
</dbReference>
<evidence type="ECO:0000313" key="7">
    <source>
        <dbReference type="Proteomes" id="UP001500782"/>
    </source>
</evidence>
<reference evidence="6 7" key="1">
    <citation type="journal article" date="2019" name="Int. J. Syst. Evol. Microbiol.">
        <title>The Global Catalogue of Microorganisms (GCM) 10K type strain sequencing project: providing services to taxonomists for standard genome sequencing and annotation.</title>
        <authorList>
            <consortium name="The Broad Institute Genomics Platform"/>
            <consortium name="The Broad Institute Genome Sequencing Center for Infectious Disease"/>
            <person name="Wu L."/>
            <person name="Ma J."/>
        </authorList>
    </citation>
    <scope>NUCLEOTIDE SEQUENCE [LARGE SCALE GENOMIC DNA]</scope>
    <source>
        <strain evidence="6 7">JCM 9731</strain>
    </source>
</reference>
<dbReference type="InterPro" id="IPR028978">
    <property type="entry name" value="Chorismate_lyase_/UTRA_dom_sf"/>
</dbReference>
<dbReference type="InterPro" id="IPR036390">
    <property type="entry name" value="WH_DNA-bd_sf"/>
</dbReference>
<feature type="domain" description="HTH gntR-type" evidence="5">
    <location>
        <begin position="3"/>
        <end position="71"/>
    </location>
</feature>
<evidence type="ECO:0000256" key="3">
    <source>
        <dbReference type="ARBA" id="ARBA00023163"/>
    </source>
</evidence>
<protein>
    <recommendedName>
        <fullName evidence="4">Trehalose operon repressor</fullName>
    </recommendedName>
</protein>
<dbReference type="CDD" id="cd07377">
    <property type="entry name" value="WHTH_GntR"/>
    <property type="match status" value="1"/>
</dbReference>
<dbReference type="Pfam" id="PF07702">
    <property type="entry name" value="UTRA"/>
    <property type="match status" value="1"/>
</dbReference>
<accession>A0ABN0VUV0</accession>
<evidence type="ECO:0000256" key="4">
    <source>
        <dbReference type="NCBIfam" id="TIGR02404"/>
    </source>
</evidence>
<dbReference type="InterPro" id="IPR050679">
    <property type="entry name" value="Bact_HTH_transcr_reg"/>
</dbReference>
<evidence type="ECO:0000256" key="1">
    <source>
        <dbReference type="ARBA" id="ARBA00023015"/>
    </source>
</evidence>
<dbReference type="PANTHER" id="PTHR44846">
    <property type="entry name" value="MANNOSYL-D-GLYCERATE TRANSPORT/METABOLISM SYSTEM REPRESSOR MNGR-RELATED"/>
    <property type="match status" value="1"/>
</dbReference>
<proteinExistence type="predicted"/>
<evidence type="ECO:0000259" key="5">
    <source>
        <dbReference type="PROSITE" id="PS50949"/>
    </source>
</evidence>
<dbReference type="EMBL" id="BAAADJ010000004">
    <property type="protein sequence ID" value="GAA0317890.1"/>
    <property type="molecule type" value="Genomic_DNA"/>
</dbReference>
<sequence>MKENKYTPIYRELVKEIQRGTYQEKTTLPSENELANLYNTSRETIRKALQLLAQNGYIQKIKGKGSVVLDVKKMSFPVSGLVSFKELQHSMGRETKTIVYDFGLIRPDAFLQNQLQVDSSEEVWKVVRAREIQGERIILDKDYLVRKHVPFLTKEICEQSIFAYIEDEIGLKISFAKKEIVVEECTEEDRSILDIEGFEHIVVVKNYIYLEDATLFQYTESRHRLDKFRFVDFARRAHH</sequence>
<dbReference type="PROSITE" id="PS50949">
    <property type="entry name" value="HTH_GNTR"/>
    <property type="match status" value="1"/>
</dbReference>
<evidence type="ECO:0000256" key="2">
    <source>
        <dbReference type="ARBA" id="ARBA00023125"/>
    </source>
</evidence>
<dbReference type="SMART" id="SM00866">
    <property type="entry name" value="UTRA"/>
    <property type="match status" value="1"/>
</dbReference>
<dbReference type="InterPro" id="IPR012770">
    <property type="entry name" value="TreR"/>
</dbReference>
<dbReference type="RefSeq" id="WP_343796148.1">
    <property type="nucleotide sequence ID" value="NZ_BAAADJ010000004.1"/>
</dbReference>
<dbReference type="SUPFAM" id="SSF64288">
    <property type="entry name" value="Chorismate lyase-like"/>
    <property type="match status" value="1"/>
</dbReference>
<comment type="caution">
    <text evidence="6">The sequence shown here is derived from an EMBL/GenBank/DDBJ whole genome shotgun (WGS) entry which is preliminary data.</text>
</comment>
<dbReference type="Gene3D" id="3.40.1410.10">
    <property type="entry name" value="Chorismate lyase-like"/>
    <property type="match status" value="1"/>
</dbReference>
<keyword evidence="1" id="KW-0805">Transcription regulation</keyword>
<gene>
    <name evidence="6" type="primary">treR</name>
    <name evidence="6" type="ORF">GCM10008967_05590</name>
</gene>
<dbReference type="InterPro" id="IPR011663">
    <property type="entry name" value="UTRA"/>
</dbReference>
<dbReference type="PRINTS" id="PR00035">
    <property type="entry name" value="HTHGNTR"/>
</dbReference>
<keyword evidence="7" id="KW-1185">Reference proteome</keyword>
<dbReference type="SMART" id="SM00345">
    <property type="entry name" value="HTH_GNTR"/>
    <property type="match status" value="1"/>
</dbReference>
<organism evidence="6 7">
    <name type="scientific">Bacillus carboniphilus</name>
    <dbReference type="NCBI Taxonomy" id="86663"/>
    <lineage>
        <taxon>Bacteria</taxon>
        <taxon>Bacillati</taxon>
        <taxon>Bacillota</taxon>
        <taxon>Bacilli</taxon>
        <taxon>Bacillales</taxon>
        <taxon>Bacillaceae</taxon>
        <taxon>Bacillus</taxon>
    </lineage>
</organism>
<dbReference type="Gene3D" id="1.10.10.10">
    <property type="entry name" value="Winged helix-like DNA-binding domain superfamily/Winged helix DNA-binding domain"/>
    <property type="match status" value="1"/>
</dbReference>
<dbReference type="PANTHER" id="PTHR44846:SF12">
    <property type="entry name" value="HTH-TYPE TRANSCRIPTIONAL REGULATOR TRER"/>
    <property type="match status" value="1"/>
</dbReference>
<dbReference type="InterPro" id="IPR000524">
    <property type="entry name" value="Tscrpt_reg_HTH_GntR"/>
</dbReference>
<name>A0ABN0VUV0_9BACI</name>
<dbReference type="SUPFAM" id="SSF46785">
    <property type="entry name" value="Winged helix' DNA-binding domain"/>
    <property type="match status" value="1"/>
</dbReference>
<keyword evidence="3" id="KW-0804">Transcription</keyword>
<evidence type="ECO:0000313" key="6">
    <source>
        <dbReference type="EMBL" id="GAA0317890.1"/>
    </source>
</evidence>
<dbReference type="Pfam" id="PF00392">
    <property type="entry name" value="GntR"/>
    <property type="match status" value="1"/>
</dbReference>
<keyword evidence="2" id="KW-0238">DNA-binding</keyword>
<dbReference type="NCBIfam" id="TIGR02404">
    <property type="entry name" value="trehalos_R_Bsub"/>
    <property type="match status" value="1"/>
</dbReference>